<dbReference type="Proteomes" id="UP000694397">
    <property type="component" value="Chromosome 8"/>
</dbReference>
<accession>A0A8C9SIT7</accession>
<evidence type="ECO:0000313" key="1">
    <source>
        <dbReference type="Ensembl" id="ENSSFOP00015036952.2"/>
    </source>
</evidence>
<organism evidence="1 2">
    <name type="scientific">Scleropages formosus</name>
    <name type="common">Asian bonytongue</name>
    <name type="synonym">Osteoglossum formosum</name>
    <dbReference type="NCBI Taxonomy" id="113540"/>
    <lineage>
        <taxon>Eukaryota</taxon>
        <taxon>Metazoa</taxon>
        <taxon>Chordata</taxon>
        <taxon>Craniata</taxon>
        <taxon>Vertebrata</taxon>
        <taxon>Euteleostomi</taxon>
        <taxon>Actinopterygii</taxon>
        <taxon>Neopterygii</taxon>
        <taxon>Teleostei</taxon>
        <taxon>Osteoglossocephala</taxon>
        <taxon>Osteoglossomorpha</taxon>
        <taxon>Osteoglossiformes</taxon>
        <taxon>Osteoglossidae</taxon>
        <taxon>Scleropages</taxon>
    </lineage>
</organism>
<dbReference type="Ensembl" id="ENSSFOT00015037354.2">
    <property type="protein sequence ID" value="ENSSFOP00015036952.2"/>
    <property type="gene ID" value="ENSSFOG00015023513.2"/>
</dbReference>
<dbReference type="AlphaFoldDB" id="A0A8C9SIT7"/>
<keyword evidence="2" id="KW-1185">Reference proteome</keyword>
<reference evidence="1" key="3">
    <citation type="submission" date="2025-09" db="UniProtKB">
        <authorList>
            <consortium name="Ensembl"/>
        </authorList>
    </citation>
    <scope>IDENTIFICATION</scope>
</reference>
<protein>
    <submittedName>
        <fullName evidence="1">Uncharacterized protein</fullName>
    </submittedName>
</protein>
<name>A0A8C9SIT7_SCLFO</name>
<dbReference type="OrthoDB" id="8874817at2759"/>
<sequence>MVALLASAGHCEANSCWVPGSNACHFTQALVCLPGQLLGVPACSPTFHAMALGDPDDVYHLVLRKDGRHRDGFFQPLPCPVHLLRHAAPVELHLHHVSLLLSQWEQTHLRVHNHTDHPAVLLHGRKVLCELLLSAFILPLLTVLGEGLLLALVPEIISWKQQPLSVEATLALVADVLSKDGLEGTQAMDSLHIAHHPNNYHRGSLNDGHRLKCHMHGFHTQACAVHFSQGMGHARLVAHEGGEVDGLLGVILGPAANPSPVPAAALAREEAQVTVSRENVLGSQWLQ</sequence>
<evidence type="ECO:0000313" key="2">
    <source>
        <dbReference type="Proteomes" id="UP000694397"/>
    </source>
</evidence>
<dbReference type="GeneTree" id="ENSGT00990000204633"/>
<proteinExistence type="predicted"/>
<reference evidence="1 2" key="1">
    <citation type="submission" date="2019-04" db="EMBL/GenBank/DDBJ databases">
        <authorList>
            <consortium name="Wellcome Sanger Institute Data Sharing"/>
        </authorList>
    </citation>
    <scope>NUCLEOTIDE SEQUENCE [LARGE SCALE GENOMIC DNA]</scope>
</reference>
<reference evidence="1" key="2">
    <citation type="submission" date="2025-08" db="UniProtKB">
        <authorList>
            <consortium name="Ensembl"/>
        </authorList>
    </citation>
    <scope>IDENTIFICATION</scope>
</reference>